<feature type="compositionally biased region" description="Polar residues" evidence="1">
    <location>
        <begin position="633"/>
        <end position="693"/>
    </location>
</feature>
<feature type="region of interest" description="Disordered" evidence="1">
    <location>
        <begin position="292"/>
        <end position="343"/>
    </location>
</feature>
<proteinExistence type="predicted"/>
<dbReference type="Proteomes" id="UP000078348">
    <property type="component" value="Unassembled WGS sequence"/>
</dbReference>
<name>A0A196SGJ8_BLAHN</name>
<evidence type="ECO:0000313" key="3">
    <source>
        <dbReference type="Proteomes" id="UP000078348"/>
    </source>
</evidence>
<feature type="region of interest" description="Disordered" evidence="1">
    <location>
        <begin position="554"/>
        <end position="759"/>
    </location>
</feature>
<reference evidence="2 3" key="1">
    <citation type="submission" date="2016-05" db="EMBL/GenBank/DDBJ databases">
        <title>Nuclear genome of Blastocystis sp. subtype 1 NandII.</title>
        <authorList>
            <person name="Gentekaki E."/>
            <person name="Curtis B."/>
            <person name="Stairs C."/>
            <person name="Eme L."/>
            <person name="Herman E."/>
            <person name="Klimes V."/>
            <person name="Arias M.C."/>
            <person name="Elias M."/>
            <person name="Hilliou F."/>
            <person name="Klute M."/>
            <person name="Malik S.-B."/>
            <person name="Pightling A."/>
            <person name="Rachubinski R."/>
            <person name="Salas D."/>
            <person name="Schlacht A."/>
            <person name="Suga H."/>
            <person name="Archibald J."/>
            <person name="Ball S.G."/>
            <person name="Clark G."/>
            <person name="Dacks J."/>
            <person name="Van Der Giezen M."/>
            <person name="Tsaousis A."/>
            <person name="Roger A."/>
        </authorList>
    </citation>
    <scope>NUCLEOTIDE SEQUENCE [LARGE SCALE GENOMIC DNA]</scope>
    <source>
        <strain evidence="3">ATCC 50177 / NandII</strain>
    </source>
</reference>
<evidence type="ECO:0000256" key="1">
    <source>
        <dbReference type="SAM" id="MobiDB-lite"/>
    </source>
</evidence>
<feature type="region of interest" description="Disordered" evidence="1">
    <location>
        <begin position="461"/>
        <end position="513"/>
    </location>
</feature>
<organism evidence="2 3">
    <name type="scientific">Blastocystis sp. subtype 1 (strain ATCC 50177 / NandII)</name>
    <dbReference type="NCBI Taxonomy" id="478820"/>
    <lineage>
        <taxon>Eukaryota</taxon>
        <taxon>Sar</taxon>
        <taxon>Stramenopiles</taxon>
        <taxon>Bigyra</taxon>
        <taxon>Opalozoa</taxon>
        <taxon>Opalinata</taxon>
        <taxon>Blastocystidae</taxon>
        <taxon>Blastocystis</taxon>
    </lineage>
</organism>
<feature type="region of interest" description="Disordered" evidence="1">
    <location>
        <begin position="839"/>
        <end position="860"/>
    </location>
</feature>
<protein>
    <submittedName>
        <fullName evidence="2">Uncharacterized protein</fullName>
    </submittedName>
</protein>
<gene>
    <name evidence="2" type="ORF">AV274_3056</name>
</gene>
<dbReference type="AlphaFoldDB" id="A0A196SGJ8"/>
<sequence length="946" mass="102344">MQPEELNQPYAYSIRTRGQRMSCVITNPLMNSLNSVEAIVDSMNIISNLPPPYEMTYVREDVEADPIIDEWELLVQYPPQPSFAPTDYDISVFQMITNDKVRSMRCSSKETLFNSLHSSFGSSIIANSTLDDKEMEICRNKLKRLEYERLRMQSTTSPTEEENSFSYDMTSNMPSAEPLDVKCINDCLSSHFHDLLNPRSLSSPEGFIPFAAEGGGSTLRHGLSRHDSFLDSSSDEEEDLFAPFAAALHSETQSATTNVYPLAKEPAALKNAVRGMNPAASVQEEQLYERAKEHDRKHPSALPRMIRLSGDDSGVSLPHRHRASSTSTTLGTDTLSRESSASLSQEPILDVHTGFYRVLQDVVEVCGVERSNEIRRRGREYNNKLSQVRAARRALAEKATGEGVIWKNAEDLVSGLSHVVYDRDGNFGLYHSMLSMRMSYNPRVRSFSFETMGLTEPNVFAQQEPASSSSSLQCSEHLPPLPPRNESMPPQAVPTSPASDGAAVTPSPRLIETPRLRPHARLVLGNRVNTHEVTIPKELNMAILNTAARSEEPARVSLPESVRSEGRTSNAGVVGEGRPSNAGVVGEGRPSNAGVVGEGRTSNAGVVGEGRTSNAGVVGEGRTSNAGVVGEGRTSTTPTVNEGRTSTTPTVNEGRTSTTPAVSEGRSTNTPTVNEGRTPTAENATLTRASSARDSAGGRTPEVPVLRRTPLSGRSNGSDAPALAVSRTAQESLRPIASAKSEPVQTAPAASPVTPPPIRRTETLTSEVRAEAPSVEKPRFTAPVSTVSGERRARMVVRQMSNDEINRDFLPMECSSSEESDDAAEEPALEMDNDMTLLPQRRDSAGTGMPAATPTNVPSAPMNMLSASSAFSRSIQNLTSTPSEASHEGEKKRGAPNGSESDQTRISFVVQDLEGKRGSILPNADMPIDVDSDLDSEISDFFDGIS</sequence>
<feature type="compositionally biased region" description="Polar residues" evidence="1">
    <location>
        <begin position="872"/>
        <end position="884"/>
    </location>
</feature>
<comment type="caution">
    <text evidence="2">The sequence shown here is derived from an EMBL/GenBank/DDBJ whole genome shotgun (WGS) entry which is preliminary data.</text>
</comment>
<feature type="compositionally biased region" description="Low complexity" evidence="1">
    <location>
        <begin position="324"/>
        <end position="334"/>
    </location>
</feature>
<feature type="region of interest" description="Disordered" evidence="1">
    <location>
        <begin position="872"/>
        <end position="935"/>
    </location>
</feature>
<keyword evidence="3" id="KW-1185">Reference proteome</keyword>
<dbReference type="EMBL" id="LXWW01000159">
    <property type="protein sequence ID" value="OAO15277.1"/>
    <property type="molecule type" value="Genomic_DNA"/>
</dbReference>
<evidence type="ECO:0000313" key="2">
    <source>
        <dbReference type="EMBL" id="OAO15277.1"/>
    </source>
</evidence>
<accession>A0A196SGJ8</accession>
<feature type="compositionally biased region" description="Low complexity" evidence="1">
    <location>
        <begin position="743"/>
        <end position="752"/>
    </location>
</feature>